<reference evidence="2 3" key="1">
    <citation type="journal article" date="2023" name="Arcadia Sci">
        <title>De novo assembly of a long-read Amblyomma americanum tick genome.</title>
        <authorList>
            <person name="Chou S."/>
            <person name="Poskanzer K.E."/>
            <person name="Rollins M."/>
            <person name="Thuy-Boun P.S."/>
        </authorList>
    </citation>
    <scope>NUCLEOTIDE SEQUENCE [LARGE SCALE GENOMIC DNA]</scope>
    <source>
        <strain evidence="2">F_SG_1</strain>
        <tissue evidence="2">Salivary glands</tissue>
    </source>
</reference>
<evidence type="ECO:0000313" key="3">
    <source>
        <dbReference type="Proteomes" id="UP001321473"/>
    </source>
</evidence>
<proteinExistence type="predicted"/>
<dbReference type="Proteomes" id="UP001321473">
    <property type="component" value="Unassembled WGS sequence"/>
</dbReference>
<comment type="caution">
    <text evidence="2">The sequence shown here is derived from an EMBL/GenBank/DDBJ whole genome shotgun (WGS) entry which is preliminary data.</text>
</comment>
<name>A0AAQ4DE18_AMBAM</name>
<accession>A0AAQ4DE18</accession>
<protein>
    <submittedName>
        <fullName evidence="2">Uncharacterized protein</fullName>
    </submittedName>
</protein>
<gene>
    <name evidence="2" type="ORF">V5799_028025</name>
</gene>
<dbReference type="AlphaFoldDB" id="A0AAQ4DE18"/>
<dbReference type="EMBL" id="JARKHS020032032">
    <property type="protein sequence ID" value="KAK8760708.1"/>
    <property type="molecule type" value="Genomic_DNA"/>
</dbReference>
<feature type="region of interest" description="Disordered" evidence="1">
    <location>
        <begin position="1"/>
        <end position="24"/>
    </location>
</feature>
<organism evidence="2 3">
    <name type="scientific">Amblyomma americanum</name>
    <name type="common">Lone star tick</name>
    <dbReference type="NCBI Taxonomy" id="6943"/>
    <lineage>
        <taxon>Eukaryota</taxon>
        <taxon>Metazoa</taxon>
        <taxon>Ecdysozoa</taxon>
        <taxon>Arthropoda</taxon>
        <taxon>Chelicerata</taxon>
        <taxon>Arachnida</taxon>
        <taxon>Acari</taxon>
        <taxon>Parasitiformes</taxon>
        <taxon>Ixodida</taxon>
        <taxon>Ixodoidea</taxon>
        <taxon>Ixodidae</taxon>
        <taxon>Amblyomminae</taxon>
        <taxon>Amblyomma</taxon>
    </lineage>
</organism>
<sequence>MCTGEVDGMDSAGSSSNEDIGWPSPLTCCDGEKILTTLDLRYGTRMSVLGEGGTLGSVFPELFIANEKCEFKILTDQIKLKF</sequence>
<keyword evidence="3" id="KW-1185">Reference proteome</keyword>
<evidence type="ECO:0000256" key="1">
    <source>
        <dbReference type="SAM" id="MobiDB-lite"/>
    </source>
</evidence>
<evidence type="ECO:0000313" key="2">
    <source>
        <dbReference type="EMBL" id="KAK8760708.1"/>
    </source>
</evidence>